<evidence type="ECO:0000256" key="8">
    <source>
        <dbReference type="SAM" id="Phobius"/>
    </source>
</evidence>
<dbReference type="PATRIC" id="fig|1280951.3.peg.3136"/>
<comment type="caution">
    <text evidence="9">The sequence shown here is derived from an EMBL/GenBank/DDBJ whole genome shotgun (WGS) entry which is preliminary data.</text>
</comment>
<evidence type="ECO:0000256" key="7">
    <source>
        <dbReference type="ARBA" id="ARBA00023136"/>
    </source>
</evidence>
<dbReference type="GO" id="GO:0055085">
    <property type="term" value="P:transmembrane transport"/>
    <property type="evidence" value="ECO:0007669"/>
    <property type="project" value="InterPro"/>
</dbReference>
<evidence type="ECO:0000256" key="2">
    <source>
        <dbReference type="ARBA" id="ARBA00010145"/>
    </source>
</evidence>
<evidence type="ECO:0000256" key="5">
    <source>
        <dbReference type="ARBA" id="ARBA00022692"/>
    </source>
</evidence>
<feature type="transmembrane region" description="Helical" evidence="8">
    <location>
        <begin position="34"/>
        <end position="53"/>
    </location>
</feature>
<dbReference type="InterPro" id="IPR038770">
    <property type="entry name" value="Na+/solute_symporter_sf"/>
</dbReference>
<protein>
    <submittedName>
        <fullName evidence="9">Auxin efflux carrier family protein</fullName>
    </submittedName>
</protein>
<reference evidence="9 10" key="1">
    <citation type="submission" date="2013-04" db="EMBL/GenBank/DDBJ databases">
        <title>Hyphomonas hirschiana VP5 Genome Sequencing.</title>
        <authorList>
            <person name="Lai Q."/>
            <person name="Shao Z."/>
        </authorList>
    </citation>
    <scope>NUCLEOTIDE SEQUENCE [LARGE SCALE GENOMIC DNA]</scope>
    <source>
        <strain evidence="9 10">VP5</strain>
    </source>
</reference>
<feature type="transmembrane region" description="Helical" evidence="8">
    <location>
        <begin position="121"/>
        <end position="145"/>
    </location>
</feature>
<organism evidence="9 10">
    <name type="scientific">Hyphomonas hirschiana VP5</name>
    <dbReference type="NCBI Taxonomy" id="1280951"/>
    <lineage>
        <taxon>Bacteria</taxon>
        <taxon>Pseudomonadati</taxon>
        <taxon>Pseudomonadota</taxon>
        <taxon>Alphaproteobacteria</taxon>
        <taxon>Hyphomonadales</taxon>
        <taxon>Hyphomonadaceae</taxon>
        <taxon>Hyphomonas</taxon>
    </lineage>
</organism>
<keyword evidence="7 8" id="KW-0472">Membrane</keyword>
<evidence type="ECO:0000313" key="9">
    <source>
        <dbReference type="EMBL" id="KCZ87879.1"/>
    </source>
</evidence>
<dbReference type="PANTHER" id="PTHR36838:SF4">
    <property type="entry name" value="AUXIN EFFLUX CARRIER FAMILY PROTEIN"/>
    <property type="match status" value="1"/>
</dbReference>
<feature type="transmembrane region" description="Helical" evidence="8">
    <location>
        <begin position="193"/>
        <end position="212"/>
    </location>
</feature>
<comment type="subcellular location">
    <subcellularLocation>
        <location evidence="1">Cell membrane</location>
        <topology evidence="1">Multi-pass membrane protein</topology>
    </subcellularLocation>
</comment>
<dbReference type="EMBL" id="ARYI01000017">
    <property type="protein sequence ID" value="KCZ87879.1"/>
    <property type="molecule type" value="Genomic_DNA"/>
</dbReference>
<dbReference type="AlphaFoldDB" id="A0A059FB88"/>
<name>A0A059FB88_9PROT</name>
<feature type="transmembrane region" description="Helical" evidence="8">
    <location>
        <begin position="251"/>
        <end position="270"/>
    </location>
</feature>
<dbReference type="RefSeq" id="WP_011647294.1">
    <property type="nucleotide sequence ID" value="NZ_ARYI01000017.1"/>
</dbReference>
<keyword evidence="3" id="KW-0813">Transport</keyword>
<evidence type="ECO:0000313" key="10">
    <source>
        <dbReference type="Proteomes" id="UP000025061"/>
    </source>
</evidence>
<dbReference type="InterPro" id="IPR004776">
    <property type="entry name" value="Mem_transp_PIN-like"/>
</dbReference>
<proteinExistence type="inferred from homology"/>
<keyword evidence="6 8" id="KW-1133">Transmembrane helix</keyword>
<dbReference type="GO" id="GO:0005886">
    <property type="term" value="C:plasma membrane"/>
    <property type="evidence" value="ECO:0007669"/>
    <property type="project" value="UniProtKB-SubCell"/>
</dbReference>
<dbReference type="PANTHER" id="PTHR36838">
    <property type="entry name" value="AUXIN EFFLUX CARRIER FAMILY PROTEIN"/>
    <property type="match status" value="1"/>
</dbReference>
<keyword evidence="5 8" id="KW-0812">Transmembrane</keyword>
<comment type="similarity">
    <text evidence="2">Belongs to the auxin efflux carrier (TC 2.A.69) family.</text>
</comment>
<evidence type="ECO:0000256" key="6">
    <source>
        <dbReference type="ARBA" id="ARBA00022989"/>
    </source>
</evidence>
<keyword evidence="10" id="KW-1185">Reference proteome</keyword>
<dbReference type="Pfam" id="PF03547">
    <property type="entry name" value="Mem_trans"/>
    <property type="match status" value="1"/>
</dbReference>
<evidence type="ECO:0000256" key="4">
    <source>
        <dbReference type="ARBA" id="ARBA00022475"/>
    </source>
</evidence>
<evidence type="ECO:0000256" key="1">
    <source>
        <dbReference type="ARBA" id="ARBA00004651"/>
    </source>
</evidence>
<sequence length="308" mass="32012">MNAFLIALLPVILIVALGQLLSTRRWIAPEAFRSIDRLSFLVLLPALIVRALANAEFDTAPWQMVITLIAAQCLMGVVALAAYGWPGIERPAIGTIIQSNVRWNTIIALSLGAALFGDEGVALVGLAAAVMIPAANVLSVYALTAHAERPPGVKPRPFLAMTRNPLVIACIIGITLAALHIDIPVALDETLRILASAAIATGLLSAGAGVDLKALGRAGVRTFVWSLIRLIGMPAIVLAIGLMIGLTGLPLAIALLCAATSTAPNSYVLARELGGDTTLAANLIAVQTLLAAITLPLTWALILWLGAA</sequence>
<dbReference type="Proteomes" id="UP000025061">
    <property type="component" value="Unassembled WGS sequence"/>
</dbReference>
<keyword evidence="4" id="KW-1003">Cell membrane</keyword>
<feature type="transmembrane region" description="Helical" evidence="8">
    <location>
        <begin position="65"/>
        <end position="85"/>
    </location>
</feature>
<feature type="transmembrane region" description="Helical" evidence="8">
    <location>
        <begin position="282"/>
        <end position="305"/>
    </location>
</feature>
<feature type="transmembrane region" description="Helical" evidence="8">
    <location>
        <begin position="166"/>
        <end position="187"/>
    </location>
</feature>
<dbReference type="Gene3D" id="1.20.1530.20">
    <property type="match status" value="1"/>
</dbReference>
<feature type="transmembrane region" description="Helical" evidence="8">
    <location>
        <begin position="224"/>
        <end position="245"/>
    </location>
</feature>
<evidence type="ECO:0000256" key="3">
    <source>
        <dbReference type="ARBA" id="ARBA00022448"/>
    </source>
</evidence>
<gene>
    <name evidence="9" type="ORF">HHI_15548</name>
</gene>
<dbReference type="OrthoDB" id="9805563at2"/>
<accession>A0A059FB88</accession>